<dbReference type="AlphaFoldDB" id="A0A2V1D2E5"/>
<dbReference type="Proteomes" id="UP000244855">
    <property type="component" value="Unassembled WGS sequence"/>
</dbReference>
<keyword evidence="2" id="KW-1185">Reference proteome</keyword>
<evidence type="ECO:0000313" key="1">
    <source>
        <dbReference type="EMBL" id="PVH92202.1"/>
    </source>
</evidence>
<dbReference type="SUPFAM" id="SSF53474">
    <property type="entry name" value="alpha/beta-Hydrolases"/>
    <property type="match status" value="1"/>
</dbReference>
<reference evidence="1 2" key="1">
    <citation type="journal article" date="2018" name="Sci. Rep.">
        <title>Comparative genomics provides insights into the lifestyle and reveals functional heterogeneity of dark septate endophytic fungi.</title>
        <authorList>
            <person name="Knapp D.G."/>
            <person name="Nemeth J.B."/>
            <person name="Barry K."/>
            <person name="Hainaut M."/>
            <person name="Henrissat B."/>
            <person name="Johnson J."/>
            <person name="Kuo A."/>
            <person name="Lim J.H.P."/>
            <person name="Lipzen A."/>
            <person name="Nolan M."/>
            <person name="Ohm R.A."/>
            <person name="Tamas L."/>
            <person name="Grigoriev I.V."/>
            <person name="Spatafora J.W."/>
            <person name="Nagy L.G."/>
            <person name="Kovacs G.M."/>
        </authorList>
    </citation>
    <scope>NUCLEOTIDE SEQUENCE [LARGE SCALE GENOMIC DNA]</scope>
    <source>
        <strain evidence="1 2">DSE2036</strain>
    </source>
</reference>
<evidence type="ECO:0000313" key="2">
    <source>
        <dbReference type="Proteomes" id="UP000244855"/>
    </source>
</evidence>
<proteinExistence type="predicted"/>
<sequence>MAQLVEFQNDLSELQDIKDAANILWQSTVWRSRDTPDISATTRALREHYQNSDLIVSELVPGASRLPAVDRTRIGVVVCNGDKITIAFLGADPPSAFYENGRQLNEGCRRTWELVKEETYSALSHAVESMAARNTNPKHIILTGYSKGGGISVIAFPDILELIRSSWGSKSTLPKLWAEDGNLGSLVQHLTFAALEGGTEDSYTALNLLYETHLIRAWDFCHYDDKIAETHYYEFQDLWRGRRYHQAC</sequence>
<dbReference type="OrthoDB" id="426718at2759"/>
<dbReference type="InterPro" id="IPR029058">
    <property type="entry name" value="AB_hydrolase_fold"/>
</dbReference>
<dbReference type="EMBL" id="KZ805708">
    <property type="protein sequence ID" value="PVH92202.1"/>
    <property type="molecule type" value="Genomic_DNA"/>
</dbReference>
<evidence type="ECO:0008006" key="3">
    <source>
        <dbReference type="Google" id="ProtNLM"/>
    </source>
</evidence>
<protein>
    <recommendedName>
        <fullName evidence="3">Fungal lipase-like domain-containing protein</fullName>
    </recommendedName>
</protein>
<organism evidence="1 2">
    <name type="scientific">Periconia macrospinosa</name>
    <dbReference type="NCBI Taxonomy" id="97972"/>
    <lineage>
        <taxon>Eukaryota</taxon>
        <taxon>Fungi</taxon>
        <taxon>Dikarya</taxon>
        <taxon>Ascomycota</taxon>
        <taxon>Pezizomycotina</taxon>
        <taxon>Dothideomycetes</taxon>
        <taxon>Pleosporomycetidae</taxon>
        <taxon>Pleosporales</taxon>
        <taxon>Massarineae</taxon>
        <taxon>Periconiaceae</taxon>
        <taxon>Periconia</taxon>
    </lineage>
</organism>
<name>A0A2V1D2E5_9PLEO</name>
<accession>A0A2V1D2E5</accession>
<gene>
    <name evidence="1" type="ORF">DM02DRAFT_701083</name>
</gene>
<dbReference type="Gene3D" id="3.40.50.1820">
    <property type="entry name" value="alpha/beta hydrolase"/>
    <property type="match status" value="1"/>
</dbReference>